<sequence>MDVVQESKEEKLYQMARRKEYFKHFKEDYFKPSSSIPSPFQAVFVPFPGENIDDQCE</sequence>
<protein>
    <submittedName>
        <fullName evidence="2">Uncharacterized protein</fullName>
    </submittedName>
</protein>
<organism evidence="2 3">
    <name type="scientific">Lupinus luteus</name>
    <name type="common">European yellow lupine</name>
    <dbReference type="NCBI Taxonomy" id="3873"/>
    <lineage>
        <taxon>Eukaryota</taxon>
        <taxon>Viridiplantae</taxon>
        <taxon>Streptophyta</taxon>
        <taxon>Embryophyta</taxon>
        <taxon>Tracheophyta</taxon>
        <taxon>Spermatophyta</taxon>
        <taxon>Magnoliopsida</taxon>
        <taxon>eudicotyledons</taxon>
        <taxon>Gunneridae</taxon>
        <taxon>Pentapetalae</taxon>
        <taxon>rosids</taxon>
        <taxon>fabids</taxon>
        <taxon>Fabales</taxon>
        <taxon>Fabaceae</taxon>
        <taxon>Papilionoideae</taxon>
        <taxon>50 kb inversion clade</taxon>
        <taxon>genistoids sensu lato</taxon>
        <taxon>core genistoids</taxon>
        <taxon>Genisteae</taxon>
        <taxon>Lupinus</taxon>
    </lineage>
</organism>
<dbReference type="AlphaFoldDB" id="A0AAV1X013"/>
<dbReference type="EMBL" id="CAXHTB010000011">
    <property type="protein sequence ID" value="CAL0314991.1"/>
    <property type="molecule type" value="Genomic_DNA"/>
</dbReference>
<evidence type="ECO:0000313" key="2">
    <source>
        <dbReference type="EMBL" id="CAL0314991.1"/>
    </source>
</evidence>
<evidence type="ECO:0000313" key="1">
    <source>
        <dbReference type="EMBL" id="CAL0314968.1"/>
    </source>
</evidence>
<accession>A0AAV1X013</accession>
<keyword evidence="3" id="KW-1185">Reference proteome</keyword>
<gene>
    <name evidence="1" type="ORF">LLUT_LOCUS16028</name>
    <name evidence="2" type="ORF">LLUT_LOCUS16051</name>
</gene>
<dbReference type="Proteomes" id="UP001497480">
    <property type="component" value="Unassembled WGS sequence"/>
</dbReference>
<evidence type="ECO:0000313" key="3">
    <source>
        <dbReference type="Proteomes" id="UP001497480"/>
    </source>
</evidence>
<comment type="caution">
    <text evidence="2">The sequence shown here is derived from an EMBL/GenBank/DDBJ whole genome shotgun (WGS) entry which is preliminary data.</text>
</comment>
<proteinExistence type="predicted"/>
<dbReference type="EMBL" id="CAXHTB010000011">
    <property type="protein sequence ID" value="CAL0314968.1"/>
    <property type="molecule type" value="Genomic_DNA"/>
</dbReference>
<name>A0AAV1X013_LUPLU</name>
<reference evidence="2 3" key="1">
    <citation type="submission" date="2024-03" db="EMBL/GenBank/DDBJ databases">
        <authorList>
            <person name="Martinez-Hernandez J."/>
        </authorList>
    </citation>
    <scope>NUCLEOTIDE SEQUENCE [LARGE SCALE GENOMIC DNA]</scope>
</reference>